<accession>A0A7R9BNK1</accession>
<organism evidence="7">
    <name type="scientific">Notodromas monacha</name>
    <dbReference type="NCBI Taxonomy" id="399045"/>
    <lineage>
        <taxon>Eukaryota</taxon>
        <taxon>Metazoa</taxon>
        <taxon>Ecdysozoa</taxon>
        <taxon>Arthropoda</taxon>
        <taxon>Crustacea</taxon>
        <taxon>Oligostraca</taxon>
        <taxon>Ostracoda</taxon>
        <taxon>Podocopa</taxon>
        <taxon>Podocopida</taxon>
        <taxon>Cypridocopina</taxon>
        <taxon>Cypridoidea</taxon>
        <taxon>Cyprididae</taxon>
        <taxon>Notodromas</taxon>
    </lineage>
</organism>
<reference evidence="7" key="1">
    <citation type="submission" date="2020-11" db="EMBL/GenBank/DDBJ databases">
        <authorList>
            <person name="Tran Van P."/>
        </authorList>
    </citation>
    <scope>NUCLEOTIDE SEQUENCE</scope>
</reference>
<dbReference type="InterPro" id="IPR040079">
    <property type="entry name" value="Glutathione_S-Trfase"/>
</dbReference>
<feature type="domain" description="GST N-terminal" evidence="5">
    <location>
        <begin position="410"/>
        <end position="487"/>
    </location>
</feature>
<dbReference type="SUPFAM" id="SSF47616">
    <property type="entry name" value="GST C-terminal domain-like"/>
    <property type="match status" value="3"/>
</dbReference>
<dbReference type="InterPro" id="IPR050213">
    <property type="entry name" value="GST_superfamily"/>
</dbReference>
<proteinExistence type="inferred from homology"/>
<dbReference type="OrthoDB" id="414243at2759"/>
<dbReference type="Gene3D" id="1.20.1050.10">
    <property type="match status" value="3"/>
</dbReference>
<dbReference type="GO" id="GO:0006749">
    <property type="term" value="P:glutathione metabolic process"/>
    <property type="evidence" value="ECO:0007669"/>
    <property type="project" value="TreeGrafter"/>
</dbReference>
<dbReference type="AlphaFoldDB" id="A0A7R9BNK1"/>
<dbReference type="InterPro" id="IPR004045">
    <property type="entry name" value="Glutathione_S-Trfase_N"/>
</dbReference>
<comment type="similarity">
    <text evidence="2">Belongs to the GST superfamily. Sigma family.</text>
</comment>
<keyword evidence="4" id="KW-0472">Membrane</keyword>
<dbReference type="SFLD" id="SFLDS00019">
    <property type="entry name" value="Glutathione_Transferase_(cytos"/>
    <property type="match status" value="3"/>
</dbReference>
<dbReference type="EMBL" id="OA883344">
    <property type="protein sequence ID" value="CAD7278657.1"/>
    <property type="molecule type" value="Genomic_DNA"/>
</dbReference>
<keyword evidence="8" id="KW-1185">Reference proteome</keyword>
<feature type="domain" description="GST C-terminal" evidence="6">
    <location>
        <begin position="489"/>
        <end position="620"/>
    </location>
</feature>
<dbReference type="CDD" id="cd03039">
    <property type="entry name" value="GST_N_Sigma_like"/>
    <property type="match status" value="3"/>
</dbReference>
<dbReference type="InterPro" id="IPR004046">
    <property type="entry name" value="GST_C"/>
</dbReference>
<dbReference type="PROSITE" id="PS50404">
    <property type="entry name" value="GST_NTER"/>
    <property type="match status" value="3"/>
</dbReference>
<evidence type="ECO:0000256" key="1">
    <source>
        <dbReference type="ARBA" id="ARBA00012452"/>
    </source>
</evidence>
<dbReference type="EMBL" id="CAJPEX010001307">
    <property type="protein sequence ID" value="CAG0918809.1"/>
    <property type="molecule type" value="Genomic_DNA"/>
</dbReference>
<dbReference type="Pfam" id="PF14497">
    <property type="entry name" value="GST_C_3"/>
    <property type="match status" value="3"/>
</dbReference>
<evidence type="ECO:0000259" key="5">
    <source>
        <dbReference type="PROSITE" id="PS50404"/>
    </source>
</evidence>
<evidence type="ECO:0000259" key="6">
    <source>
        <dbReference type="PROSITE" id="PS50405"/>
    </source>
</evidence>
<dbReference type="SFLD" id="SFLDG00363">
    <property type="entry name" value="AMPS_(cytGST):_Alpha-__Mu-__Pi"/>
    <property type="match status" value="3"/>
</dbReference>
<feature type="domain" description="GST C-terminal" evidence="6">
    <location>
        <begin position="82"/>
        <end position="204"/>
    </location>
</feature>
<dbReference type="EC" id="2.5.1.18" evidence="1"/>
<evidence type="ECO:0000256" key="3">
    <source>
        <dbReference type="ARBA" id="ARBA00047960"/>
    </source>
</evidence>
<dbReference type="FunFam" id="3.40.30.10:FF:000035">
    <property type="entry name" value="hematopoietic prostaglandin D synthase"/>
    <property type="match status" value="3"/>
</dbReference>
<evidence type="ECO:0000313" key="8">
    <source>
        <dbReference type="Proteomes" id="UP000678499"/>
    </source>
</evidence>
<dbReference type="PROSITE" id="PS50405">
    <property type="entry name" value="GST_CTER"/>
    <property type="match status" value="3"/>
</dbReference>
<protein>
    <recommendedName>
        <fullName evidence="1">glutathione transferase</fullName>
        <ecNumber evidence="1">2.5.1.18</ecNumber>
    </recommendedName>
</protein>
<feature type="domain" description="GST N-terminal" evidence="5">
    <location>
        <begin position="212"/>
        <end position="289"/>
    </location>
</feature>
<dbReference type="InterPro" id="IPR010987">
    <property type="entry name" value="Glutathione-S-Trfase_C-like"/>
</dbReference>
<dbReference type="FunFam" id="1.20.1050.10:FF:000030">
    <property type="entry name" value="Glutathione S-transferase S1"/>
    <property type="match status" value="2"/>
</dbReference>
<dbReference type="SFLD" id="SFLDG01205">
    <property type="entry name" value="AMPS.1"/>
    <property type="match status" value="3"/>
</dbReference>
<evidence type="ECO:0000313" key="7">
    <source>
        <dbReference type="EMBL" id="CAD7278657.1"/>
    </source>
</evidence>
<feature type="transmembrane region" description="Helical" evidence="4">
    <location>
        <begin position="641"/>
        <end position="664"/>
    </location>
</feature>
<feature type="domain" description="GST C-terminal" evidence="6">
    <location>
        <begin position="291"/>
        <end position="421"/>
    </location>
</feature>
<evidence type="ECO:0000256" key="2">
    <source>
        <dbReference type="ARBA" id="ARBA00038317"/>
    </source>
</evidence>
<sequence length="765" mass="86982">MSPQYKLIYFDVAGRGEIIRLILHQAGVHFEDQRINKEKWAELKPTVPFGQLPVLEVDGKLLAQSHTIARYLANAHGLAGKNSWESALCDQYVDAIIDLTMHYRTMRYGKSDAEKEEAKKTLLESALPVFCQRMTTKIDANPSGLLVSDEVTWADIYLAHGMDVLEAAVPDCLEPYPRIKKIQEHVFGLPNLKAYLDKRDLLSFETAETMVPKYKLLYFDVPGRGEVIRMLFHYAGEPFVDERIPREEWPTIKSTTPFGQVPVLEVNGQRLGQSHAIARYVARELHLTGNTAWDSAQCDQYVDAMIDLLSYFVVWKYSGRTDAEKEAAEKTLFSEALPQFCQRISSAISNNSSGLLVCDKVTWADIYLTFVVQILDGDEKRFDTFPAIKELANKVLSKPTHSENIKEMAPTYKLIYFDMPGRAEFIRMLLHQAGVEFEDFRFPREAWPSLKPEMPFGQVPVLEVNGKKLSQSHAIARYIAREHGLAGSTAWESAICDQMVDAIVDLLQPYAVWQYHGKTDAEKEDARSKLLNVMFPSFCDRMVKSIKKNNAGWLVCDQVTWADVYLAFIAETLEKAEPGTLEKYPEIAEFQKKVYDLPNMKAYLEKPPAGNKSAKNGTKVSISKDSNVAEMQKTTIESNDWVWKVFFWSFLVILLAFGLCVLAYDWHSDWRIHKQSMREDMGSYRYSTLQRKDLDDVIDTCEEDDIDTSETPVDHGNPPILEVNTSIVTPAQLQNGNSWCGNANRTSATDLKQLLELDSDEELIH</sequence>
<dbReference type="GO" id="GO:0004602">
    <property type="term" value="F:glutathione peroxidase activity"/>
    <property type="evidence" value="ECO:0007669"/>
    <property type="project" value="UniProtKB-ARBA"/>
</dbReference>
<feature type="domain" description="GST N-terminal" evidence="5">
    <location>
        <begin position="3"/>
        <end position="80"/>
    </location>
</feature>
<dbReference type="GO" id="GO:0004364">
    <property type="term" value="F:glutathione transferase activity"/>
    <property type="evidence" value="ECO:0007669"/>
    <property type="project" value="UniProtKB-EC"/>
</dbReference>
<keyword evidence="4" id="KW-1133">Transmembrane helix</keyword>
<dbReference type="PANTHER" id="PTHR11571">
    <property type="entry name" value="GLUTATHIONE S-TRANSFERASE"/>
    <property type="match status" value="1"/>
</dbReference>
<dbReference type="Proteomes" id="UP000678499">
    <property type="component" value="Unassembled WGS sequence"/>
</dbReference>
<dbReference type="SUPFAM" id="SSF52833">
    <property type="entry name" value="Thioredoxin-like"/>
    <property type="match status" value="3"/>
</dbReference>
<name>A0A7R9BNK1_9CRUS</name>
<dbReference type="InterPro" id="IPR036249">
    <property type="entry name" value="Thioredoxin-like_sf"/>
</dbReference>
<comment type="catalytic activity">
    <reaction evidence="3">
        <text>RX + glutathione = an S-substituted glutathione + a halide anion + H(+)</text>
        <dbReference type="Rhea" id="RHEA:16437"/>
        <dbReference type="ChEBI" id="CHEBI:15378"/>
        <dbReference type="ChEBI" id="CHEBI:16042"/>
        <dbReference type="ChEBI" id="CHEBI:17792"/>
        <dbReference type="ChEBI" id="CHEBI:57925"/>
        <dbReference type="ChEBI" id="CHEBI:90779"/>
        <dbReference type="EC" id="2.5.1.18"/>
    </reaction>
</comment>
<evidence type="ECO:0000256" key="4">
    <source>
        <dbReference type="SAM" id="Phobius"/>
    </source>
</evidence>
<dbReference type="InterPro" id="IPR036282">
    <property type="entry name" value="Glutathione-S-Trfase_C_sf"/>
</dbReference>
<gene>
    <name evidence="7" type="ORF">NMOB1V02_LOCUS6355</name>
</gene>
<dbReference type="PANTHER" id="PTHR11571:SF150">
    <property type="entry name" value="GLUTATHIONE S-TRANSFERASE"/>
    <property type="match status" value="1"/>
</dbReference>
<dbReference type="Pfam" id="PF02798">
    <property type="entry name" value="GST_N"/>
    <property type="match status" value="3"/>
</dbReference>
<keyword evidence="4" id="KW-0812">Transmembrane</keyword>
<dbReference type="Gene3D" id="3.40.30.10">
    <property type="entry name" value="Glutaredoxin"/>
    <property type="match status" value="3"/>
</dbReference>
<dbReference type="CDD" id="cd03192">
    <property type="entry name" value="GST_C_Sigma_like"/>
    <property type="match status" value="3"/>
</dbReference>